<dbReference type="InterPro" id="IPR027463">
    <property type="entry name" value="AcrB_DN_DC_subdom"/>
</dbReference>
<feature type="transmembrane region" description="Helical" evidence="2">
    <location>
        <begin position="530"/>
        <end position="550"/>
    </location>
</feature>
<protein>
    <submittedName>
        <fullName evidence="3">Acriflavine resistance protein B</fullName>
    </submittedName>
</protein>
<evidence type="ECO:0000256" key="2">
    <source>
        <dbReference type="SAM" id="Phobius"/>
    </source>
</evidence>
<accession>A0ABQ6CIP7</accession>
<evidence type="ECO:0000313" key="3">
    <source>
        <dbReference type="EMBL" id="GLS18147.1"/>
    </source>
</evidence>
<dbReference type="Pfam" id="PF00873">
    <property type="entry name" value="ACR_tran"/>
    <property type="match status" value="1"/>
</dbReference>
<feature type="transmembrane region" description="Helical" evidence="2">
    <location>
        <begin position="958"/>
        <end position="977"/>
    </location>
</feature>
<feature type="region of interest" description="Disordered" evidence="1">
    <location>
        <begin position="1033"/>
        <end position="1059"/>
    </location>
</feature>
<dbReference type="SUPFAM" id="SSF82866">
    <property type="entry name" value="Multidrug efflux transporter AcrB transmembrane domain"/>
    <property type="match status" value="2"/>
</dbReference>
<dbReference type="InterPro" id="IPR001036">
    <property type="entry name" value="Acrflvin-R"/>
</dbReference>
<proteinExistence type="predicted"/>
<feature type="transmembrane region" description="Helical" evidence="2">
    <location>
        <begin position="465"/>
        <end position="483"/>
    </location>
</feature>
<dbReference type="PRINTS" id="PR00702">
    <property type="entry name" value="ACRIFLAVINRP"/>
</dbReference>
<feature type="transmembrane region" description="Helical" evidence="2">
    <location>
        <begin position="911"/>
        <end position="937"/>
    </location>
</feature>
<dbReference type="Gene3D" id="3.30.2090.10">
    <property type="entry name" value="Multidrug efflux transporter AcrB TolC docking domain, DN and DC subdomains"/>
    <property type="match status" value="2"/>
</dbReference>
<name>A0ABQ6CIP7_9HYPH</name>
<dbReference type="RefSeq" id="WP_284310967.1">
    <property type="nucleotide sequence ID" value="NZ_BSPC01000009.1"/>
</dbReference>
<reference evidence="4" key="1">
    <citation type="journal article" date="2019" name="Int. J. Syst. Evol. Microbiol.">
        <title>The Global Catalogue of Microorganisms (GCM) 10K type strain sequencing project: providing services to taxonomists for standard genome sequencing and annotation.</title>
        <authorList>
            <consortium name="The Broad Institute Genomics Platform"/>
            <consortium name="The Broad Institute Genome Sequencing Center for Infectious Disease"/>
            <person name="Wu L."/>
            <person name="Ma J."/>
        </authorList>
    </citation>
    <scope>NUCLEOTIDE SEQUENCE [LARGE SCALE GENOMIC DNA]</scope>
    <source>
        <strain evidence="4">NBRC 101365</strain>
    </source>
</reference>
<dbReference type="Gene3D" id="3.30.70.1430">
    <property type="entry name" value="Multidrug efflux transporter AcrB pore domain"/>
    <property type="match status" value="2"/>
</dbReference>
<dbReference type="SUPFAM" id="SSF82714">
    <property type="entry name" value="Multidrug efflux transporter AcrB TolC docking domain, DN and DC subdomains"/>
    <property type="match status" value="2"/>
</dbReference>
<feature type="transmembrane region" description="Helical" evidence="2">
    <location>
        <begin position="430"/>
        <end position="453"/>
    </location>
</feature>
<feature type="transmembrane region" description="Helical" evidence="2">
    <location>
        <begin position="336"/>
        <end position="355"/>
    </location>
</feature>
<feature type="transmembrane region" description="Helical" evidence="2">
    <location>
        <begin position="989"/>
        <end position="1015"/>
    </location>
</feature>
<dbReference type="SUPFAM" id="SSF82693">
    <property type="entry name" value="Multidrug efflux transporter AcrB pore domain, PN1, PN2, PC1 and PC2 subdomains"/>
    <property type="match status" value="3"/>
</dbReference>
<comment type="caution">
    <text evidence="3">The sequence shown here is derived from an EMBL/GenBank/DDBJ whole genome shotgun (WGS) entry which is preliminary data.</text>
</comment>
<feature type="transmembrane region" description="Helical" evidence="2">
    <location>
        <begin position="12"/>
        <end position="31"/>
    </location>
</feature>
<dbReference type="Gene3D" id="1.20.1640.10">
    <property type="entry name" value="Multidrug efflux transporter AcrB transmembrane domain"/>
    <property type="match status" value="2"/>
</dbReference>
<feature type="transmembrane region" description="Helical" evidence="2">
    <location>
        <begin position="362"/>
        <end position="383"/>
    </location>
</feature>
<keyword evidence="2" id="KW-1133">Transmembrane helix</keyword>
<dbReference type="Gene3D" id="3.30.70.1440">
    <property type="entry name" value="Multidrug efflux transporter AcrB pore domain"/>
    <property type="match status" value="1"/>
</dbReference>
<sequence length="1059" mass="114238">MAGGISTPFIRFPIATSLLMVGILFVGIIAYPQLPVAPLPEVDFPTIQVSASLPGADPATMASSVAQPLESQFALIPGVSEMTSSSQTSSTQITLQFDLSRNIDGAGSDVLAAINAASGQLPKSMPSPPTYRKVNPADSPILLLGATSETLPLTEVSDEALTKLAQAISQINGVGQVSVGGQQTPSIRIQVDPAKLVTMGLSLEDVRTPLAVTTVNNPKGTFNGATRSYTIYTNDQLTDAKSWNDVIIAYRNGSPIRVRDIGQAISAPQDDTQAGWADGKRGVFLVIFKQPGANVINTVDSVMKELPHLEAGISPAIKISVLSDRTQTIRAAVKDVQFTLLLTIGLVVMVIFIFLRSVWATIIPSITVPLALLGACALMWIAGYSLDNLSLMALTIAVGFVVDDAIVMLENITRYIEEGERPMAAAIKGAGEIGFTILSISISLIAVLIPLLLMSGIIGRLFREFSITLAMTIVVSAFVSLTLTPMMASRFLKPIHDEHHGKLFQLSERMFQGLVNGYERGLDLVLRFRFMTLLVFFATVVLTCYLFVIIPKGFFPQQDTGLITGVVETAQDTSVSDMAKHMEELGAIVLKDPAIAHMAMRMGGNGNTLNDGTMYITLKPLDERTASADQVIRRLQTQTSQVQGARLFLQSAQDVRLGGRPSRTQYQFTLQGTDIDQLNEWAPKLLDKMKTMPELRDVASDQQASGTTLTLSIDRDQAARYGLTPDLIDATLYDAFGQRQIANFSTQLSTYYVILEVLPSLQKNTSTLQQIYLRSPTTGGEVPLSAFAKWTTDPVRPLAINHQGQFPAVTISFNLAPGTALGQATTAINAMEQQMSVPATITSTFQGTAQAFQDSLASVPLLIVAALIVVYLILGILYESYIHPLTILSTLPSAGVGALATLLTFHFDFSLIALIGVILLIGIVKKNGIMMVDFAIVAERDHRMSPQEAIRRACLLRFRPILMTTMAAMLGGVPLMLGHGTGSEIRQPLGYAMVGGLIVSQVLTLFTTPVIYLYLDSFSKWVSPKRVEGEFEPEEAALAGEPVENRDVIEAKPQSIAAE</sequence>
<keyword evidence="2" id="KW-0812">Transmembrane</keyword>
<evidence type="ECO:0000256" key="1">
    <source>
        <dbReference type="SAM" id="MobiDB-lite"/>
    </source>
</evidence>
<organism evidence="3 4">
    <name type="scientific">Labrys miyagiensis</name>
    <dbReference type="NCBI Taxonomy" id="346912"/>
    <lineage>
        <taxon>Bacteria</taxon>
        <taxon>Pseudomonadati</taxon>
        <taxon>Pseudomonadota</taxon>
        <taxon>Alphaproteobacteria</taxon>
        <taxon>Hyphomicrobiales</taxon>
        <taxon>Xanthobacteraceae</taxon>
        <taxon>Labrys</taxon>
    </lineage>
</organism>
<dbReference type="PANTHER" id="PTHR32063">
    <property type="match status" value="1"/>
</dbReference>
<gene>
    <name evidence="3" type="ORF">GCM10007874_11630</name>
</gene>
<dbReference type="Proteomes" id="UP001156882">
    <property type="component" value="Unassembled WGS sequence"/>
</dbReference>
<dbReference type="Gene3D" id="3.30.70.1320">
    <property type="entry name" value="Multidrug efflux transporter AcrB pore domain like"/>
    <property type="match status" value="1"/>
</dbReference>
<feature type="transmembrane region" description="Helical" evidence="2">
    <location>
        <begin position="856"/>
        <end position="878"/>
    </location>
</feature>
<dbReference type="PANTHER" id="PTHR32063:SF30">
    <property type="entry name" value="ACRB_ACRD_ACRF FAMILY PROTEIN"/>
    <property type="match status" value="1"/>
</dbReference>
<dbReference type="EMBL" id="BSPC01000009">
    <property type="protein sequence ID" value="GLS18147.1"/>
    <property type="molecule type" value="Genomic_DNA"/>
</dbReference>
<keyword evidence="4" id="KW-1185">Reference proteome</keyword>
<keyword evidence="2" id="KW-0472">Membrane</keyword>
<evidence type="ECO:0000313" key="4">
    <source>
        <dbReference type="Proteomes" id="UP001156882"/>
    </source>
</evidence>